<evidence type="ECO:0000256" key="8">
    <source>
        <dbReference type="ARBA" id="ARBA00023163"/>
    </source>
</evidence>
<keyword evidence="3" id="KW-0677">Repeat</keyword>
<dbReference type="SUPFAM" id="SSF54695">
    <property type="entry name" value="POZ domain"/>
    <property type="match status" value="1"/>
</dbReference>
<evidence type="ECO:0000259" key="10">
    <source>
        <dbReference type="PROSITE" id="PS50097"/>
    </source>
</evidence>
<dbReference type="GO" id="GO:0008270">
    <property type="term" value="F:zinc ion binding"/>
    <property type="evidence" value="ECO:0007669"/>
    <property type="project" value="UniProtKB-KW"/>
</dbReference>
<evidence type="ECO:0000256" key="3">
    <source>
        <dbReference type="ARBA" id="ARBA00022737"/>
    </source>
</evidence>
<keyword evidence="8" id="KW-0804">Transcription</keyword>
<protein>
    <recommendedName>
        <fullName evidence="10">BTB domain-containing protein</fullName>
    </recommendedName>
</protein>
<keyword evidence="2" id="KW-0479">Metal-binding</keyword>
<keyword evidence="9" id="KW-0539">Nucleus</keyword>
<dbReference type="PANTHER" id="PTHR46105:SF5">
    <property type="entry name" value="ZINC FINGER AND BTB DOMAIN-CONTAINING PROTEIN 44 ISOFORM X1"/>
    <property type="match status" value="1"/>
</dbReference>
<evidence type="ECO:0000256" key="2">
    <source>
        <dbReference type="ARBA" id="ARBA00022723"/>
    </source>
</evidence>
<dbReference type="PROSITE" id="PS50097">
    <property type="entry name" value="BTB"/>
    <property type="match status" value="1"/>
</dbReference>
<evidence type="ECO:0000256" key="6">
    <source>
        <dbReference type="ARBA" id="ARBA00023015"/>
    </source>
</evidence>
<keyword evidence="5" id="KW-0862">Zinc</keyword>
<dbReference type="PANTHER" id="PTHR46105">
    <property type="entry name" value="AGAP004733-PA"/>
    <property type="match status" value="1"/>
</dbReference>
<keyword evidence="12" id="KW-1185">Reference proteome</keyword>
<dbReference type="InterPro" id="IPR011333">
    <property type="entry name" value="SKP1/BTB/POZ_sf"/>
</dbReference>
<dbReference type="GO" id="GO:0000981">
    <property type="term" value="F:DNA-binding transcription factor activity, RNA polymerase II-specific"/>
    <property type="evidence" value="ECO:0007669"/>
    <property type="project" value="TreeGrafter"/>
</dbReference>
<evidence type="ECO:0000256" key="4">
    <source>
        <dbReference type="ARBA" id="ARBA00022771"/>
    </source>
</evidence>
<reference evidence="12" key="1">
    <citation type="submission" date="2021-01" db="EMBL/GenBank/DDBJ databases">
        <title>Caligus Genome Assembly.</title>
        <authorList>
            <person name="Gallardo-Escarate C."/>
        </authorList>
    </citation>
    <scope>NUCLEOTIDE SEQUENCE [LARGE SCALE GENOMIC DNA]</scope>
</reference>
<dbReference type="GO" id="GO:0005634">
    <property type="term" value="C:nucleus"/>
    <property type="evidence" value="ECO:0007669"/>
    <property type="project" value="UniProtKB-SubCell"/>
</dbReference>
<evidence type="ECO:0000313" key="12">
    <source>
        <dbReference type="Proteomes" id="UP000595437"/>
    </source>
</evidence>
<dbReference type="AlphaFoldDB" id="A0A7T8K8Y2"/>
<evidence type="ECO:0000256" key="5">
    <source>
        <dbReference type="ARBA" id="ARBA00022833"/>
    </source>
</evidence>
<comment type="subcellular location">
    <subcellularLocation>
        <location evidence="1">Nucleus</location>
    </subcellularLocation>
</comment>
<dbReference type="InterPro" id="IPR050457">
    <property type="entry name" value="ZnFinger_BTB_dom_contain"/>
</dbReference>
<accession>A0A7T8K8Y2</accession>
<keyword evidence="6" id="KW-0805">Transcription regulation</keyword>
<gene>
    <name evidence="11" type="ORF">FKW44_011538</name>
</gene>
<keyword evidence="7" id="KW-0238">DNA-binding</keyword>
<feature type="non-terminal residue" evidence="11">
    <location>
        <position position="1"/>
    </location>
</feature>
<feature type="non-terminal residue" evidence="11">
    <location>
        <position position="88"/>
    </location>
</feature>
<dbReference type="Gene3D" id="3.30.710.10">
    <property type="entry name" value="Potassium Channel Kv1.1, Chain A"/>
    <property type="match status" value="1"/>
</dbReference>
<keyword evidence="4" id="KW-0863">Zinc-finger</keyword>
<evidence type="ECO:0000313" key="11">
    <source>
        <dbReference type="EMBL" id="QQP50514.1"/>
    </source>
</evidence>
<sequence>VALQIFFEDLWRDILHHHEGFAHGALCNRLLSNLNALRLEGTLCDVEIRSAAEDDFVHAHKSVLAAASPYFYAMFNGGLAEKNKASLF</sequence>
<dbReference type="Pfam" id="PF00651">
    <property type="entry name" value="BTB"/>
    <property type="match status" value="1"/>
</dbReference>
<dbReference type="InterPro" id="IPR000210">
    <property type="entry name" value="BTB/POZ_dom"/>
</dbReference>
<proteinExistence type="predicted"/>
<organism evidence="11 12">
    <name type="scientific">Caligus rogercresseyi</name>
    <name type="common">Sea louse</name>
    <dbReference type="NCBI Taxonomy" id="217165"/>
    <lineage>
        <taxon>Eukaryota</taxon>
        <taxon>Metazoa</taxon>
        <taxon>Ecdysozoa</taxon>
        <taxon>Arthropoda</taxon>
        <taxon>Crustacea</taxon>
        <taxon>Multicrustacea</taxon>
        <taxon>Hexanauplia</taxon>
        <taxon>Copepoda</taxon>
        <taxon>Siphonostomatoida</taxon>
        <taxon>Caligidae</taxon>
        <taxon>Caligus</taxon>
    </lineage>
</organism>
<evidence type="ECO:0000256" key="7">
    <source>
        <dbReference type="ARBA" id="ARBA00023125"/>
    </source>
</evidence>
<dbReference type="Proteomes" id="UP000595437">
    <property type="component" value="Chromosome 7"/>
</dbReference>
<dbReference type="GO" id="GO:0000978">
    <property type="term" value="F:RNA polymerase II cis-regulatory region sequence-specific DNA binding"/>
    <property type="evidence" value="ECO:0007669"/>
    <property type="project" value="TreeGrafter"/>
</dbReference>
<evidence type="ECO:0000256" key="9">
    <source>
        <dbReference type="ARBA" id="ARBA00023242"/>
    </source>
</evidence>
<name>A0A7T8K8Y2_CALRO</name>
<dbReference type="EMBL" id="CP045896">
    <property type="protein sequence ID" value="QQP50514.1"/>
    <property type="molecule type" value="Genomic_DNA"/>
</dbReference>
<dbReference type="OrthoDB" id="1022638at2759"/>
<feature type="domain" description="BTB" evidence="10">
    <location>
        <begin position="44"/>
        <end position="88"/>
    </location>
</feature>
<evidence type="ECO:0000256" key="1">
    <source>
        <dbReference type="ARBA" id="ARBA00004123"/>
    </source>
</evidence>